<feature type="domain" description="YqgF/RNase H-like" evidence="2">
    <location>
        <begin position="17"/>
        <end position="117"/>
    </location>
</feature>
<keyword evidence="4" id="KW-1185">Reference proteome</keyword>
<dbReference type="GO" id="GO:0004518">
    <property type="term" value="F:nuclease activity"/>
    <property type="evidence" value="ECO:0007669"/>
    <property type="project" value="UniProtKB-KW"/>
</dbReference>
<dbReference type="KEGG" id="elio:KO353_01575"/>
<dbReference type="AlphaFoldDB" id="A0A975U271"/>
<evidence type="ECO:0000313" key="3">
    <source>
        <dbReference type="EMBL" id="QXM24977.1"/>
    </source>
</evidence>
<dbReference type="NCBIfam" id="TIGR00250">
    <property type="entry name" value="RNAse_H_YqgF"/>
    <property type="match status" value="1"/>
</dbReference>
<comment type="function">
    <text evidence="1">Could be a nuclease involved in processing of the 5'-end of pre-16S rRNA.</text>
</comment>
<dbReference type="PANTHER" id="PTHR33317">
    <property type="entry name" value="POLYNUCLEOTIDYL TRANSFERASE, RIBONUCLEASE H-LIKE SUPERFAMILY PROTEIN"/>
    <property type="match status" value="1"/>
</dbReference>
<evidence type="ECO:0000259" key="2">
    <source>
        <dbReference type="SMART" id="SM00732"/>
    </source>
</evidence>
<reference evidence="3" key="1">
    <citation type="submission" date="2021-06" db="EMBL/GenBank/DDBJ databases">
        <title>Elioraea tepida, sp. nov., a moderately thermophilic aerobic anoxygenic phototrophic bacterium isolated from an alkaline siliceous hot spring mat community in Yellowstone National Park, WY, USA.</title>
        <authorList>
            <person name="Saini M.K."/>
            <person name="Yoshida S."/>
            <person name="Sebastian A."/>
            <person name="Hirose S."/>
            <person name="Hara E."/>
            <person name="Tamaki H."/>
            <person name="Soulier N.T."/>
            <person name="Albert I."/>
            <person name="Hanada S."/>
            <person name="Bryant D.A."/>
            <person name="Tank M."/>
        </authorList>
    </citation>
    <scope>NUCLEOTIDE SEQUENCE</scope>
    <source>
        <strain evidence="3">MS-P2</strain>
    </source>
</reference>
<dbReference type="PANTHER" id="PTHR33317:SF4">
    <property type="entry name" value="POLYNUCLEOTIDYL TRANSFERASE, RIBONUCLEASE H-LIKE SUPERFAMILY PROTEIN"/>
    <property type="match status" value="1"/>
</dbReference>
<sequence length="154" mass="15973">MTLANLAALRASLPRGSRLIGLDLGARTIGVALSDVSLMVASPYGTLRRDKLARNAAEVAAIAAKEGAGGVVVGHPLSMDGVAGPAAQGTRDWAMALARATGLPVALWDERLSTAAVNRMLIGEADLTRARRARVVHKAAAAWMLQAALDATRR</sequence>
<dbReference type="EMBL" id="CP076448">
    <property type="protein sequence ID" value="QXM24977.1"/>
    <property type="molecule type" value="Genomic_DNA"/>
</dbReference>
<protein>
    <recommendedName>
        <fullName evidence="1">Putative pre-16S rRNA nuclease</fullName>
        <ecNumber evidence="1">3.1.-.-</ecNumber>
    </recommendedName>
</protein>
<evidence type="ECO:0000313" key="4">
    <source>
        <dbReference type="Proteomes" id="UP000694001"/>
    </source>
</evidence>
<dbReference type="SMART" id="SM00732">
    <property type="entry name" value="YqgFc"/>
    <property type="match status" value="1"/>
</dbReference>
<dbReference type="InterPro" id="IPR006641">
    <property type="entry name" value="YqgF/RNaseH-like_dom"/>
</dbReference>
<comment type="subcellular location">
    <subcellularLocation>
        <location evidence="1">Cytoplasm</location>
    </subcellularLocation>
</comment>
<comment type="similarity">
    <text evidence="1">Belongs to the YqgF HJR family.</text>
</comment>
<evidence type="ECO:0000256" key="1">
    <source>
        <dbReference type="HAMAP-Rule" id="MF_00651"/>
    </source>
</evidence>
<keyword evidence="1" id="KW-0690">Ribosome biogenesis</keyword>
<dbReference type="InterPro" id="IPR005227">
    <property type="entry name" value="YqgF"/>
</dbReference>
<dbReference type="CDD" id="cd16964">
    <property type="entry name" value="YqgF"/>
    <property type="match status" value="1"/>
</dbReference>
<dbReference type="GO" id="GO:0005829">
    <property type="term" value="C:cytosol"/>
    <property type="evidence" value="ECO:0007669"/>
    <property type="project" value="TreeGrafter"/>
</dbReference>
<organism evidence="3 4">
    <name type="scientific">Elioraea tepida</name>
    <dbReference type="NCBI Taxonomy" id="2843330"/>
    <lineage>
        <taxon>Bacteria</taxon>
        <taxon>Pseudomonadati</taxon>
        <taxon>Pseudomonadota</taxon>
        <taxon>Alphaproteobacteria</taxon>
        <taxon>Acetobacterales</taxon>
        <taxon>Elioraeaceae</taxon>
        <taxon>Elioraea</taxon>
    </lineage>
</organism>
<dbReference type="RefSeq" id="WP_218286034.1">
    <property type="nucleotide sequence ID" value="NZ_CP076448.1"/>
</dbReference>
<dbReference type="EC" id="3.1.-.-" evidence="1"/>
<dbReference type="HAMAP" id="MF_00651">
    <property type="entry name" value="Nuclease_YqgF"/>
    <property type="match status" value="1"/>
</dbReference>
<dbReference type="GO" id="GO:0000967">
    <property type="term" value="P:rRNA 5'-end processing"/>
    <property type="evidence" value="ECO:0007669"/>
    <property type="project" value="UniProtKB-UniRule"/>
</dbReference>
<gene>
    <name evidence="3" type="primary">ruvX</name>
    <name evidence="3" type="ORF">KO353_01575</name>
</gene>
<accession>A0A975U271</accession>
<proteinExistence type="inferred from homology"/>
<dbReference type="Proteomes" id="UP000694001">
    <property type="component" value="Chromosome"/>
</dbReference>
<name>A0A975U271_9PROT</name>
<keyword evidence="1" id="KW-0540">Nuclease</keyword>
<dbReference type="GO" id="GO:0016788">
    <property type="term" value="F:hydrolase activity, acting on ester bonds"/>
    <property type="evidence" value="ECO:0007669"/>
    <property type="project" value="UniProtKB-UniRule"/>
</dbReference>
<dbReference type="Pfam" id="PF03652">
    <property type="entry name" value="RuvX"/>
    <property type="match status" value="1"/>
</dbReference>
<keyword evidence="1" id="KW-0963">Cytoplasm</keyword>
<keyword evidence="1 3" id="KW-0378">Hydrolase</keyword>